<dbReference type="GO" id="GO:0016020">
    <property type="term" value="C:membrane"/>
    <property type="evidence" value="ECO:0007669"/>
    <property type="project" value="UniProtKB-SubCell"/>
</dbReference>
<feature type="transmembrane region" description="Helical" evidence="7">
    <location>
        <begin position="854"/>
        <end position="880"/>
    </location>
</feature>
<dbReference type="SUPFAM" id="SSF81296">
    <property type="entry name" value="E set domains"/>
    <property type="match status" value="1"/>
</dbReference>
<dbReference type="Pfam" id="PF03782">
    <property type="entry name" value="AMOP"/>
    <property type="match status" value="1"/>
</dbReference>
<evidence type="ECO:0000256" key="5">
    <source>
        <dbReference type="ARBA" id="ARBA00023157"/>
    </source>
</evidence>
<keyword evidence="5" id="KW-1015">Disulfide bond</keyword>
<gene>
    <name evidence="10" type="ORF">ACJMK2_032633</name>
</gene>
<dbReference type="AlphaFoldDB" id="A0ABD3X2C1"/>
<dbReference type="SMART" id="SM00539">
    <property type="entry name" value="NIDO"/>
    <property type="match status" value="1"/>
</dbReference>
<feature type="domain" description="NIDO" evidence="9">
    <location>
        <begin position="43"/>
        <end position="208"/>
    </location>
</feature>
<dbReference type="EMBL" id="JBJQND010000004">
    <property type="protein sequence ID" value="KAL3880389.1"/>
    <property type="molecule type" value="Genomic_DNA"/>
</dbReference>
<evidence type="ECO:0000313" key="10">
    <source>
        <dbReference type="EMBL" id="KAL3880389.1"/>
    </source>
</evidence>
<organism evidence="10 11">
    <name type="scientific">Sinanodonta woodiana</name>
    <name type="common">Chinese pond mussel</name>
    <name type="synonym">Anodonta woodiana</name>
    <dbReference type="NCBI Taxonomy" id="1069815"/>
    <lineage>
        <taxon>Eukaryota</taxon>
        <taxon>Metazoa</taxon>
        <taxon>Spiralia</taxon>
        <taxon>Lophotrochozoa</taxon>
        <taxon>Mollusca</taxon>
        <taxon>Bivalvia</taxon>
        <taxon>Autobranchia</taxon>
        <taxon>Heteroconchia</taxon>
        <taxon>Palaeoheterodonta</taxon>
        <taxon>Unionida</taxon>
        <taxon>Unionoidea</taxon>
        <taxon>Unionidae</taxon>
        <taxon>Unioninae</taxon>
        <taxon>Sinanodonta</taxon>
    </lineage>
</organism>
<feature type="domain" description="AMOP" evidence="8">
    <location>
        <begin position="318"/>
        <end position="499"/>
    </location>
</feature>
<dbReference type="InterPro" id="IPR005533">
    <property type="entry name" value="AMOP_dom"/>
</dbReference>
<keyword evidence="4 7" id="KW-0472">Membrane</keyword>
<dbReference type="PANTHER" id="PTHR13802">
    <property type="entry name" value="MUCIN 4-RELATED"/>
    <property type="match status" value="1"/>
</dbReference>
<keyword evidence="11" id="KW-1185">Reference proteome</keyword>
<dbReference type="PANTHER" id="PTHR13802:SF52">
    <property type="entry name" value="MUCIN-4"/>
    <property type="match status" value="1"/>
</dbReference>
<evidence type="ECO:0000256" key="1">
    <source>
        <dbReference type="ARBA" id="ARBA00004370"/>
    </source>
</evidence>
<reference evidence="10 11" key="1">
    <citation type="submission" date="2024-11" db="EMBL/GenBank/DDBJ databases">
        <title>Chromosome-level genome assembly of the freshwater bivalve Anodonta woodiana.</title>
        <authorList>
            <person name="Chen X."/>
        </authorList>
    </citation>
    <scope>NUCLEOTIDE SEQUENCE [LARGE SCALE GENOMIC DNA]</scope>
    <source>
        <strain evidence="10">MN2024</strain>
        <tissue evidence="10">Gills</tissue>
    </source>
</reference>
<name>A0ABD3X2C1_SINWO</name>
<accession>A0ABD3X2C1</accession>
<dbReference type="PROSITE" id="PS51220">
    <property type="entry name" value="NIDO"/>
    <property type="match status" value="1"/>
</dbReference>
<evidence type="ECO:0000259" key="9">
    <source>
        <dbReference type="PROSITE" id="PS51220"/>
    </source>
</evidence>
<protein>
    <submittedName>
        <fullName evidence="10">Uncharacterized protein</fullName>
    </submittedName>
</protein>
<dbReference type="InterPro" id="IPR051495">
    <property type="entry name" value="Epithelial_Barrier/Signaling"/>
</dbReference>
<keyword evidence="3 7" id="KW-1133">Transmembrane helix</keyword>
<feature type="region of interest" description="Disordered" evidence="6">
    <location>
        <begin position="885"/>
        <end position="914"/>
    </location>
</feature>
<sequence>MYNTLYIHKDGILGFTRDIQYDQVDWSDKMQTSTYGSSPFIAPFFYNALALQKSAQGYAGQIYYREFNQGIAHTPSLHNLSSYIQATVVGSDNFNAVWGLEVTWVNVTSQKEFEDLKCMLSSYSSCKKNTFQVMLLVNETDTYAIINYANLDIEIGKYFQAGFNGGNYRGWTPILPNTHSGHKADISLLANNQASDIMGRYIFRISGNNIVRGGCYRHDWYNTLEIYPSYGGMFGGEMIDVAGPCFNQANLICKLGDHRSSKTSIGVYVSTTRMRCPVPMLTERGRIQLSISMNGGATFQYFAHYTVVFPGRLSSSLRVELPSVGNDTWYNQVADTLQIRWDPGLLTNDTSATLDITLFGFMERNNESFYQMLETLGSAPVFQGTYQFHAKDHHCSGDACSQFEVGLVEIKLQSRFTPLSHNPQGSGNQCCYGPDGVLRFAADTFQGSTPDRSHDWGAAPYVLPGRVPAMSHWIKDVVTFYYCCLWVDYSKCDHYMDQRPTRDCSGYIPPKAAMVYGYGHIQTFSGTKKYRILTNGDLVLMTALHTVIQGRFEYNPFLRTELWDNSSYSLTSVSVRDYMNSDTAEIRLLGPTAKRNNRRLEVRINGQFIPFDNEALQWQDFRGLAVVDTDTTKMNSNFTILMTNGVGLQVAERNNILSLVVMVPDTFKDNLTGLLGDWYGNLHHYNNTPFTEQSDSIYDQHPNSSYNLQQEWVVILNDSLMYDYKIIGHNIYIPFTSPSIGRNTFCLQSDACNYDFFVSKSYDTANTTIQLESDFQVRTSFLEPVRSCGLLDVPRSIKSNYNYTLGTVTTITGCRTGPLSGNTIYSCESTGNMTQQWTPGVSATCEPQTAEADVGLIAGIVVGVVGGALIVVLIVVIIRYKRRRKQPAKKSEDRYDGDEMENEKPSRLSNEYEV</sequence>
<keyword evidence="2 7" id="KW-0812">Transmembrane</keyword>
<dbReference type="Proteomes" id="UP001634394">
    <property type="component" value="Unassembled WGS sequence"/>
</dbReference>
<evidence type="ECO:0000256" key="6">
    <source>
        <dbReference type="SAM" id="MobiDB-lite"/>
    </source>
</evidence>
<proteinExistence type="predicted"/>
<evidence type="ECO:0000259" key="8">
    <source>
        <dbReference type="PROSITE" id="PS50856"/>
    </source>
</evidence>
<evidence type="ECO:0000256" key="7">
    <source>
        <dbReference type="SAM" id="Phobius"/>
    </source>
</evidence>
<evidence type="ECO:0000313" key="11">
    <source>
        <dbReference type="Proteomes" id="UP001634394"/>
    </source>
</evidence>
<dbReference type="Gene3D" id="2.60.40.10">
    <property type="entry name" value="Immunoglobulins"/>
    <property type="match status" value="1"/>
</dbReference>
<evidence type="ECO:0000256" key="3">
    <source>
        <dbReference type="ARBA" id="ARBA00022989"/>
    </source>
</evidence>
<comment type="subcellular location">
    <subcellularLocation>
        <location evidence="1">Membrane</location>
    </subcellularLocation>
</comment>
<dbReference type="InterPro" id="IPR003886">
    <property type="entry name" value="NIDO_dom"/>
</dbReference>
<evidence type="ECO:0000256" key="4">
    <source>
        <dbReference type="ARBA" id="ARBA00023136"/>
    </source>
</evidence>
<comment type="caution">
    <text evidence="10">The sequence shown here is derived from an EMBL/GenBank/DDBJ whole genome shotgun (WGS) entry which is preliminary data.</text>
</comment>
<dbReference type="Pfam" id="PF06119">
    <property type="entry name" value="NIDO"/>
    <property type="match status" value="1"/>
</dbReference>
<dbReference type="PROSITE" id="PS50856">
    <property type="entry name" value="AMOP"/>
    <property type="match status" value="1"/>
</dbReference>
<dbReference type="InterPro" id="IPR013783">
    <property type="entry name" value="Ig-like_fold"/>
</dbReference>
<evidence type="ECO:0000256" key="2">
    <source>
        <dbReference type="ARBA" id="ARBA00022692"/>
    </source>
</evidence>
<dbReference type="SMART" id="SM00723">
    <property type="entry name" value="AMOP"/>
    <property type="match status" value="1"/>
</dbReference>
<dbReference type="InterPro" id="IPR014756">
    <property type="entry name" value="Ig_E-set"/>
</dbReference>